<evidence type="ECO:0000256" key="4">
    <source>
        <dbReference type="ARBA" id="ARBA00023027"/>
    </source>
</evidence>
<feature type="binding site" evidence="6">
    <location>
        <begin position="49"/>
        <end position="50"/>
    </location>
    <ligand>
        <name>NAD(+)</name>
        <dbReference type="ChEBI" id="CHEBI:57540"/>
    </ligand>
</feature>
<keyword evidence="4 6" id="KW-0520">NAD</keyword>
<comment type="caution">
    <text evidence="7">The sequence shown here is derived from an EMBL/GenBank/DDBJ whole genome shotgun (WGS) entry which is preliminary data.</text>
</comment>
<dbReference type="GO" id="GO:0006741">
    <property type="term" value="P:NADP+ biosynthetic process"/>
    <property type="evidence" value="ECO:0007669"/>
    <property type="project" value="UniProtKB-UniRule"/>
</dbReference>
<comment type="caution">
    <text evidence="6">Lacks conserved residue(s) required for the propagation of feature annotation.</text>
</comment>
<dbReference type="EC" id="2.7.1.23" evidence="6"/>
<feature type="binding site" evidence="6">
    <location>
        <begin position="165"/>
        <end position="170"/>
    </location>
    <ligand>
        <name>NAD(+)</name>
        <dbReference type="ChEBI" id="CHEBI:57540"/>
    </ligand>
</feature>
<evidence type="ECO:0000256" key="6">
    <source>
        <dbReference type="HAMAP-Rule" id="MF_00361"/>
    </source>
</evidence>
<dbReference type="InterPro" id="IPR017438">
    <property type="entry name" value="ATP-NAD_kinase_N"/>
</dbReference>
<keyword evidence="1 6" id="KW-0808">Transferase</keyword>
<dbReference type="Pfam" id="PF01513">
    <property type="entry name" value="NAD_kinase"/>
    <property type="match status" value="1"/>
</dbReference>
<feature type="binding site" evidence="6">
    <location>
        <position position="223"/>
    </location>
    <ligand>
        <name>NAD(+)</name>
        <dbReference type="ChEBI" id="CHEBI:57540"/>
    </ligand>
</feature>
<dbReference type="Gene3D" id="3.40.50.10330">
    <property type="entry name" value="Probable inorganic polyphosphate/atp-NAD kinase, domain 1"/>
    <property type="match status" value="1"/>
</dbReference>
<feature type="active site" description="Proton acceptor" evidence="6">
    <location>
        <position position="49"/>
    </location>
</feature>
<evidence type="ECO:0000313" key="8">
    <source>
        <dbReference type="Proteomes" id="UP000177747"/>
    </source>
</evidence>
<comment type="subcellular location">
    <subcellularLocation>
        <location evidence="6">Cytoplasm</location>
    </subcellularLocation>
</comment>
<dbReference type="PANTHER" id="PTHR20275:SF0">
    <property type="entry name" value="NAD KINASE"/>
    <property type="match status" value="1"/>
</dbReference>
<keyword evidence="6" id="KW-0547">Nucleotide-binding</keyword>
<dbReference type="EMBL" id="MFBU01000007">
    <property type="protein sequence ID" value="OGE07364.1"/>
    <property type="molecule type" value="Genomic_DNA"/>
</dbReference>
<dbReference type="InterPro" id="IPR016064">
    <property type="entry name" value="NAD/diacylglycerol_kinase_sf"/>
</dbReference>
<evidence type="ECO:0000256" key="2">
    <source>
        <dbReference type="ARBA" id="ARBA00022777"/>
    </source>
</evidence>
<keyword evidence="2 6" id="KW-0418">Kinase</keyword>
<comment type="similarity">
    <text evidence="6">Belongs to the NAD kinase family.</text>
</comment>
<dbReference type="InterPro" id="IPR002504">
    <property type="entry name" value="NADK"/>
</dbReference>
<dbReference type="GO" id="GO:0005737">
    <property type="term" value="C:cytoplasm"/>
    <property type="evidence" value="ECO:0007669"/>
    <property type="project" value="UniProtKB-SubCell"/>
</dbReference>
<dbReference type="GO" id="GO:0046872">
    <property type="term" value="F:metal ion binding"/>
    <property type="evidence" value="ECO:0007669"/>
    <property type="project" value="UniProtKB-UniRule"/>
</dbReference>
<proteinExistence type="inferred from homology"/>
<accession>A0A1F5HT86</accession>
<feature type="binding site" evidence="6">
    <location>
        <position position="154"/>
    </location>
    <ligand>
        <name>NAD(+)</name>
        <dbReference type="ChEBI" id="CHEBI:57540"/>
    </ligand>
</feature>
<dbReference type="GO" id="GO:0051287">
    <property type="term" value="F:NAD binding"/>
    <property type="evidence" value="ECO:0007669"/>
    <property type="project" value="UniProtKB-ARBA"/>
</dbReference>
<comment type="catalytic activity">
    <reaction evidence="5 6">
        <text>NAD(+) + ATP = ADP + NADP(+) + H(+)</text>
        <dbReference type="Rhea" id="RHEA:18629"/>
        <dbReference type="ChEBI" id="CHEBI:15378"/>
        <dbReference type="ChEBI" id="CHEBI:30616"/>
        <dbReference type="ChEBI" id="CHEBI:57540"/>
        <dbReference type="ChEBI" id="CHEBI:58349"/>
        <dbReference type="ChEBI" id="CHEBI:456216"/>
        <dbReference type="EC" id="2.7.1.23"/>
    </reaction>
</comment>
<feature type="binding site" evidence="6">
    <location>
        <position position="54"/>
    </location>
    <ligand>
        <name>NAD(+)</name>
        <dbReference type="ChEBI" id="CHEBI:57540"/>
    </ligand>
</feature>
<evidence type="ECO:0000256" key="5">
    <source>
        <dbReference type="ARBA" id="ARBA00047925"/>
    </source>
</evidence>
<protein>
    <recommendedName>
        <fullName evidence="6">NAD kinase</fullName>
        <ecNumber evidence="6">2.7.1.23</ecNumber>
    </recommendedName>
    <alternativeName>
        <fullName evidence="6">ATP-dependent NAD kinase</fullName>
    </alternativeName>
</protein>
<dbReference type="PANTHER" id="PTHR20275">
    <property type="entry name" value="NAD KINASE"/>
    <property type="match status" value="1"/>
</dbReference>
<feature type="binding site" evidence="6">
    <location>
        <begin position="126"/>
        <end position="127"/>
    </location>
    <ligand>
        <name>NAD(+)</name>
        <dbReference type="ChEBI" id="CHEBI:57540"/>
    </ligand>
</feature>
<keyword evidence="6" id="KW-0963">Cytoplasm</keyword>
<comment type="cofactor">
    <cofactor evidence="6">
        <name>a divalent metal cation</name>
        <dbReference type="ChEBI" id="CHEBI:60240"/>
    </cofactor>
</comment>
<dbReference type="SUPFAM" id="SSF111331">
    <property type="entry name" value="NAD kinase/diacylglycerol kinase-like"/>
    <property type="match status" value="1"/>
</dbReference>
<dbReference type="GO" id="GO:0003951">
    <property type="term" value="F:NAD+ kinase activity"/>
    <property type="evidence" value="ECO:0007669"/>
    <property type="project" value="UniProtKB-UniRule"/>
</dbReference>
<dbReference type="Proteomes" id="UP000177747">
    <property type="component" value="Unassembled WGS sequence"/>
</dbReference>
<keyword evidence="6" id="KW-0067">ATP-binding</keyword>
<sequence>MKFGIVVAKENSQAERLADKITNYLKSKGHDVSDKGLTKSDLILTLGGDGTLLHAACENVGLEVPFVGINVGTLGFLTAAEIDDWQEAIDKLISGKYVVSERMTLETVLEQGTRHQALGTRYRALNEVVVKGMYRVIKLEINVNGQKFLEIIGDGVIVSTQTGSTAYSLSSGGAIVDPAVDCFLITPINPIGLPIPSVALSPESEIEVKVHKGDDVSLIIDGQEHTKVTEGQSIKVYKGNYRVKFGYFDQRHFLKALNAKFGLSGRLAS</sequence>
<name>A0A1F5HT86_9BACT</name>
<evidence type="ECO:0000256" key="1">
    <source>
        <dbReference type="ARBA" id="ARBA00022679"/>
    </source>
</evidence>
<dbReference type="STRING" id="1797731.A2W70_03160"/>
<dbReference type="GO" id="GO:0005524">
    <property type="term" value="F:ATP binding"/>
    <property type="evidence" value="ECO:0007669"/>
    <property type="project" value="UniProtKB-KW"/>
</dbReference>
<comment type="function">
    <text evidence="6">Involved in the regulation of the intracellular balance of NAD and NADP, and is a key enzyme in the biosynthesis of NADP. Catalyzes specifically the phosphorylation on 2'-hydroxyl of the adenosine moiety of NAD to yield NADP.</text>
</comment>
<keyword evidence="3 6" id="KW-0521">NADP</keyword>
<gene>
    <name evidence="6" type="primary">nadK</name>
    <name evidence="7" type="ORF">A2W70_03160</name>
</gene>
<dbReference type="InterPro" id="IPR017437">
    <property type="entry name" value="ATP-NAD_kinase_PpnK-typ_C"/>
</dbReference>
<evidence type="ECO:0000313" key="7">
    <source>
        <dbReference type="EMBL" id="OGE07364.1"/>
    </source>
</evidence>
<dbReference type="AlphaFoldDB" id="A0A1F5HT86"/>
<dbReference type="Gene3D" id="2.60.200.30">
    <property type="entry name" value="Probable inorganic polyphosphate/atp-NAD kinase, domain 2"/>
    <property type="match status" value="1"/>
</dbReference>
<dbReference type="GO" id="GO:0019674">
    <property type="term" value="P:NAD+ metabolic process"/>
    <property type="evidence" value="ECO:0007669"/>
    <property type="project" value="InterPro"/>
</dbReference>
<dbReference type="HAMAP" id="MF_00361">
    <property type="entry name" value="NAD_kinase"/>
    <property type="match status" value="1"/>
</dbReference>
<dbReference type="Pfam" id="PF20143">
    <property type="entry name" value="NAD_kinase_C"/>
    <property type="match status" value="1"/>
</dbReference>
<reference evidence="7 8" key="1">
    <citation type="journal article" date="2016" name="Nat. Commun.">
        <title>Thousands of microbial genomes shed light on interconnected biogeochemical processes in an aquifer system.</title>
        <authorList>
            <person name="Anantharaman K."/>
            <person name="Brown C.T."/>
            <person name="Hug L.A."/>
            <person name="Sharon I."/>
            <person name="Castelle C.J."/>
            <person name="Probst A.J."/>
            <person name="Thomas B.C."/>
            <person name="Singh A."/>
            <person name="Wilkins M.J."/>
            <person name="Karaoz U."/>
            <person name="Brodie E.L."/>
            <person name="Williams K.H."/>
            <person name="Hubbard S.S."/>
            <person name="Banfield J.F."/>
        </authorList>
    </citation>
    <scope>NUCLEOTIDE SEQUENCE [LARGE SCALE GENOMIC DNA]</scope>
</reference>
<organism evidence="7 8">
    <name type="scientific">Candidatus Curtissbacteria bacterium RIFCSPLOWO2_02_41_11</name>
    <dbReference type="NCBI Taxonomy" id="1797731"/>
    <lineage>
        <taxon>Bacteria</taxon>
        <taxon>Candidatus Curtissiibacteriota</taxon>
    </lineage>
</organism>
<evidence type="ECO:0000256" key="3">
    <source>
        <dbReference type="ARBA" id="ARBA00022857"/>
    </source>
</evidence>